<accession>A0A9W4XR51</accession>
<proteinExistence type="predicted"/>
<dbReference type="Proteomes" id="UP001152607">
    <property type="component" value="Unassembled WGS sequence"/>
</dbReference>
<evidence type="ECO:0000313" key="2">
    <source>
        <dbReference type="EMBL" id="CAI6340578.1"/>
    </source>
</evidence>
<dbReference type="InterPro" id="IPR010730">
    <property type="entry name" value="HET"/>
</dbReference>
<dbReference type="OrthoDB" id="2958217at2759"/>
<protein>
    <recommendedName>
        <fullName evidence="1">Heterokaryon incompatibility domain-containing protein</fullName>
    </recommendedName>
</protein>
<keyword evidence="3" id="KW-1185">Reference proteome</keyword>
<evidence type="ECO:0000259" key="1">
    <source>
        <dbReference type="Pfam" id="PF06985"/>
    </source>
</evidence>
<feature type="domain" description="Heterokaryon incompatibility" evidence="1">
    <location>
        <begin position="103"/>
        <end position="257"/>
    </location>
</feature>
<dbReference type="Pfam" id="PF06985">
    <property type="entry name" value="HET"/>
    <property type="match status" value="1"/>
</dbReference>
<name>A0A9W4XR51_9PLEO</name>
<dbReference type="AlphaFoldDB" id="A0A9W4XR51"/>
<sequence>MCLTSALRYRSSSTMVTEGLVSSCILFKVLDSTLLPSIEPCTSSSSTWSVIELWLQDCVDHDQCGSRNNSEFIPTRLLKLTVHESDCSFRVVSRSEVEAGSHYLTLSHCWGTQEWDEKLILTQSNKSSLEQEQSISILPNTFKDAFEVLKRLGERYLWIDRFCIQQDSLDDWRVESACMKEVYSNSYLNIAALGSDNDSGGCFYNRHDFSDLCLATVQVCWKSPHEPVTYRLRSTDASVIASWRGEPLLERAWVLQERFLSPRVLYFGSRQVFWECHSLHASELQPSLSLRKHEPSNLGKTLISLADYPETPQSQNNNNDLFRGWYLLLKEYTKLDLTNANDKLVAVSAIAKRLQNLLELAGLNSEYLAGIWKQQLPYSLLWYRVSGPGLTLSHECLKDTPSWSWAAVDARCVFLDSEDMRSNSTILVSSRVTTPHNGVTTVDQFTNTQGIELILSGTKMPARVYRNTYSDGGFLRIRSLGDIDPRFLQTKFPPTKVQESVIHTDHPEEHEYSGGGIVEQDVWCLPIVYSVYTDQEPEIRLYCLVLRPMEKSYKRIGLAVINIQEKAVLLEEMRKSPGEDIQIM</sequence>
<dbReference type="PANTHER" id="PTHR33112:SF10">
    <property type="entry name" value="TOL"/>
    <property type="match status" value="1"/>
</dbReference>
<dbReference type="EMBL" id="CAOQHR010000010">
    <property type="protein sequence ID" value="CAI6340578.1"/>
    <property type="molecule type" value="Genomic_DNA"/>
</dbReference>
<gene>
    <name evidence="2" type="ORF">PDIGIT_LOCUS13758</name>
</gene>
<reference evidence="2" key="1">
    <citation type="submission" date="2023-01" db="EMBL/GenBank/DDBJ databases">
        <authorList>
            <person name="Van Ghelder C."/>
            <person name="Rancurel C."/>
        </authorList>
    </citation>
    <scope>NUCLEOTIDE SEQUENCE</scope>
    <source>
        <strain evidence="2">CNCM I-4278</strain>
    </source>
</reference>
<organism evidence="2 3">
    <name type="scientific">Periconia digitata</name>
    <dbReference type="NCBI Taxonomy" id="1303443"/>
    <lineage>
        <taxon>Eukaryota</taxon>
        <taxon>Fungi</taxon>
        <taxon>Dikarya</taxon>
        <taxon>Ascomycota</taxon>
        <taxon>Pezizomycotina</taxon>
        <taxon>Dothideomycetes</taxon>
        <taxon>Pleosporomycetidae</taxon>
        <taxon>Pleosporales</taxon>
        <taxon>Massarineae</taxon>
        <taxon>Periconiaceae</taxon>
        <taxon>Periconia</taxon>
    </lineage>
</organism>
<evidence type="ECO:0000313" key="3">
    <source>
        <dbReference type="Proteomes" id="UP001152607"/>
    </source>
</evidence>
<comment type="caution">
    <text evidence="2">The sequence shown here is derived from an EMBL/GenBank/DDBJ whole genome shotgun (WGS) entry which is preliminary data.</text>
</comment>
<dbReference type="PANTHER" id="PTHR33112">
    <property type="entry name" value="DOMAIN PROTEIN, PUTATIVE-RELATED"/>
    <property type="match status" value="1"/>
</dbReference>